<name>A0A2S7RYI5_ENTMU</name>
<dbReference type="AlphaFoldDB" id="A0A2S7RYI5"/>
<evidence type="ECO:0008006" key="3">
    <source>
        <dbReference type="Google" id="ProtNLM"/>
    </source>
</evidence>
<dbReference type="Pfam" id="PF06042">
    <property type="entry name" value="NTP_transf_6"/>
    <property type="match status" value="1"/>
</dbReference>
<evidence type="ECO:0000313" key="1">
    <source>
        <dbReference type="EMBL" id="PQF25153.1"/>
    </source>
</evidence>
<accession>A0A2S7RYI5</accession>
<sequence length="195" mass="22551">MTKNQPMNIQKETLHEILKQDAVLYQIIQTVSKMAIPELYVGAGCIVQSVWNRLYDRPTGYGISDVDIIYFDEELSEEKELDTSKKIAEVIGYSTYSLDIINEARVHLWYEERFGFPIQAYTSSKEAVSTWPTTATAIAVSLDEKEQLQVFSPYGLDDLFEGIIRPNKKMISEEIYDQKVAKWTKKWPELKVVPW</sequence>
<proteinExistence type="predicted"/>
<gene>
    <name evidence="1" type="ORF">CUS89_02435</name>
</gene>
<dbReference type="Proteomes" id="UP000237934">
    <property type="component" value="Unassembled WGS sequence"/>
</dbReference>
<dbReference type="RefSeq" id="WP_104870901.1">
    <property type="nucleotide sequence ID" value="NZ_PUAP01000008.1"/>
</dbReference>
<organism evidence="1 2">
    <name type="scientific">Enterococcus mundtii</name>
    <dbReference type="NCBI Taxonomy" id="53346"/>
    <lineage>
        <taxon>Bacteria</taxon>
        <taxon>Bacillati</taxon>
        <taxon>Bacillota</taxon>
        <taxon>Bacilli</taxon>
        <taxon>Lactobacillales</taxon>
        <taxon>Enterococcaceae</taxon>
        <taxon>Enterococcus</taxon>
    </lineage>
</organism>
<comment type="caution">
    <text evidence="1">The sequence shown here is derived from an EMBL/GenBank/DDBJ whole genome shotgun (WGS) entry which is preliminary data.</text>
</comment>
<evidence type="ECO:0000313" key="2">
    <source>
        <dbReference type="Proteomes" id="UP000237934"/>
    </source>
</evidence>
<dbReference type="PANTHER" id="PTHR39166:SF1">
    <property type="entry name" value="BLL1166 PROTEIN"/>
    <property type="match status" value="1"/>
</dbReference>
<protein>
    <recommendedName>
        <fullName evidence="3">Nucleotidyltransferase family protein</fullName>
    </recommendedName>
</protein>
<dbReference type="InterPro" id="IPR009267">
    <property type="entry name" value="NTP_transf_6"/>
</dbReference>
<reference evidence="1 2" key="1">
    <citation type="journal article" date="2018" name="Pathog. Dis.">
        <title>Whole-genome sequencing based characterization of antimicrobial resistance in Enterococcus.</title>
        <authorList>
            <person name="Tyson G."/>
        </authorList>
    </citation>
    <scope>NUCLEOTIDE SEQUENCE [LARGE SCALE GENOMIC DNA]</scope>
    <source>
        <strain evidence="1 2">CVM N55263</strain>
    </source>
</reference>
<dbReference type="EMBL" id="PUAP01000008">
    <property type="protein sequence ID" value="PQF25153.1"/>
    <property type="molecule type" value="Genomic_DNA"/>
</dbReference>
<dbReference type="PANTHER" id="PTHR39166">
    <property type="entry name" value="BLL1166 PROTEIN"/>
    <property type="match status" value="1"/>
</dbReference>